<feature type="domain" description="Reverse transcriptase" evidence="2">
    <location>
        <begin position="69"/>
        <end position="363"/>
    </location>
</feature>
<dbReference type="InterPro" id="IPR051083">
    <property type="entry name" value="GrpII_Intron_Splice-Mob/Def"/>
</dbReference>
<keyword evidence="3" id="KW-0548">Nucleotidyltransferase</keyword>
<dbReference type="AlphaFoldDB" id="A0A161SN69"/>
<keyword evidence="4" id="KW-1185">Reference proteome</keyword>
<dbReference type="InterPro" id="IPR043502">
    <property type="entry name" value="DNA/RNA_pol_sf"/>
</dbReference>
<name>A0A161SN69_9FLAO</name>
<evidence type="ECO:0000259" key="2">
    <source>
        <dbReference type="PROSITE" id="PS50878"/>
    </source>
</evidence>
<dbReference type="NCBIfam" id="TIGR04416">
    <property type="entry name" value="group_II_RT_mat"/>
    <property type="match status" value="1"/>
</dbReference>
<dbReference type="InterPro" id="IPR030931">
    <property type="entry name" value="Group_II_RT_mat"/>
</dbReference>
<dbReference type="GO" id="GO:0006397">
    <property type="term" value="P:mRNA processing"/>
    <property type="evidence" value="ECO:0007669"/>
    <property type="project" value="InterPro"/>
</dbReference>
<dbReference type="CDD" id="cd01651">
    <property type="entry name" value="RT_G2_intron"/>
    <property type="match status" value="1"/>
</dbReference>
<dbReference type="Pfam" id="PF01348">
    <property type="entry name" value="Intron_maturas2"/>
    <property type="match status" value="1"/>
</dbReference>
<dbReference type="SUPFAM" id="SSF56672">
    <property type="entry name" value="DNA/RNA polymerases"/>
    <property type="match status" value="1"/>
</dbReference>
<keyword evidence="3" id="KW-0808">Transferase</keyword>
<evidence type="ECO:0000256" key="1">
    <source>
        <dbReference type="ARBA" id="ARBA00034120"/>
    </source>
</evidence>
<reference evidence="3 4" key="1">
    <citation type="submission" date="2016-01" db="EMBL/GenBank/DDBJ databases">
        <title>Whole genome sequencing of Myroides marinus L41.</title>
        <authorList>
            <person name="Hong K.W."/>
        </authorList>
    </citation>
    <scope>NUCLEOTIDE SEQUENCE [LARGE SCALE GENOMIC DNA]</scope>
    <source>
        <strain evidence="3 4">L41</strain>
    </source>
</reference>
<dbReference type="GO" id="GO:0003964">
    <property type="term" value="F:RNA-directed DNA polymerase activity"/>
    <property type="evidence" value="ECO:0007669"/>
    <property type="project" value="UniProtKB-KW"/>
</dbReference>
<dbReference type="PANTHER" id="PTHR34047">
    <property type="entry name" value="NUCLEAR INTRON MATURASE 1, MITOCHONDRIAL-RELATED"/>
    <property type="match status" value="1"/>
</dbReference>
<dbReference type="InterPro" id="IPR000477">
    <property type="entry name" value="RT_dom"/>
</dbReference>
<dbReference type="InterPro" id="IPR024937">
    <property type="entry name" value="Domain_X"/>
</dbReference>
<dbReference type="Proteomes" id="UP000076630">
    <property type="component" value="Unassembled WGS sequence"/>
</dbReference>
<accession>A0A161SN69</accession>
<dbReference type="RefSeq" id="WP_063259191.1">
    <property type="nucleotide sequence ID" value="NZ_LQNU01000014.1"/>
</dbReference>
<protein>
    <submittedName>
        <fullName evidence="3">Group II intron reverse transcriptase/maturase</fullName>
    </submittedName>
</protein>
<evidence type="ECO:0000313" key="3">
    <source>
        <dbReference type="EMBL" id="KZE84789.1"/>
    </source>
</evidence>
<dbReference type="PANTHER" id="PTHR34047:SF8">
    <property type="entry name" value="PROTEIN YKFC"/>
    <property type="match status" value="1"/>
</dbReference>
<proteinExistence type="inferred from homology"/>
<dbReference type="EMBL" id="LQNU01000014">
    <property type="protein sequence ID" value="KZE84789.1"/>
    <property type="molecule type" value="Genomic_DNA"/>
</dbReference>
<comment type="caution">
    <text evidence="3">The sequence shown here is derived from an EMBL/GenBank/DDBJ whole genome shotgun (WGS) entry which is preliminary data.</text>
</comment>
<gene>
    <name evidence="3" type="ORF">AV926_18720</name>
</gene>
<dbReference type="Pfam" id="PF21368">
    <property type="entry name" value="AI2M-like_HNH"/>
    <property type="match status" value="1"/>
</dbReference>
<keyword evidence="3" id="KW-0695">RNA-directed DNA polymerase</keyword>
<dbReference type="InterPro" id="IPR049030">
    <property type="entry name" value="AI2M-like_HNH"/>
</dbReference>
<comment type="similarity">
    <text evidence="1">Belongs to the bacterial reverse transcriptase family.</text>
</comment>
<dbReference type="PROSITE" id="PS50878">
    <property type="entry name" value="RT_POL"/>
    <property type="match status" value="1"/>
</dbReference>
<dbReference type="Pfam" id="PF00078">
    <property type="entry name" value="RVT_1"/>
    <property type="match status" value="2"/>
</dbReference>
<organism evidence="3 4">
    <name type="scientific">Myroides marinus</name>
    <dbReference type="NCBI Taxonomy" id="703342"/>
    <lineage>
        <taxon>Bacteria</taxon>
        <taxon>Pseudomonadati</taxon>
        <taxon>Bacteroidota</taxon>
        <taxon>Flavobacteriia</taxon>
        <taxon>Flavobacteriales</taxon>
        <taxon>Flavobacteriaceae</taxon>
        <taxon>Myroides</taxon>
    </lineage>
</organism>
<evidence type="ECO:0000313" key="4">
    <source>
        <dbReference type="Proteomes" id="UP000076630"/>
    </source>
</evidence>
<sequence>MRNSEGVLNSLAKHSKLSAYKYERLYRVLFNKQMYYVAYQRIYAKPGNMTPGSDGKTVDGMNLVRIEKLIQSLKDESYQPQPSKRIYIPKKNGKVRPLGIPAFNDKLVQEVIRMIIEAIYEGQFQNCSYGFRPNRSCHTALAQIQKTFNGAKWFVEGDIKGFFDNINHQVMIDILRERISDERFIRLIRKFLNAGYIEDWKFHKTRSGTPQGGIISPILANIYLDKLDKYVMEYIQKFDKGEKRKTNKARIEYEYGKRLAVVKLKKVIDKDERKIIIKQIKAFDKGRSLISCGDEMDCDYRRMKYVRYADDFIIGIIGSKQDAQRIKEDIKSFLESKLKLELSEEKTLITHSEKSAKFLGYEIYVRKSNLTKRNKVGHIRRAFNKKVYLKLTTDVMKKKLLEYGALEIKTHNGKEQWKPRARVQFINNDDLEILDRYNSEIRGFYNYYSIANNVSMMSAFKYIMEYSMYKTLARKYRTTVVKIARKYKQNNVFTVHFKNKKGENKIRVLYSDGFKRKTPNHQSWLDNNISPFSITTTSLVDRLKANVCELCGAKDGNLHMHHVRKLKGLDNKKPWEKHMIARHRKTIALCPRCHKLTDMGKKD</sequence>